<protein>
    <recommendedName>
        <fullName evidence="3">DUF1579 domain-containing protein</fullName>
    </recommendedName>
</protein>
<gene>
    <name evidence="1" type="ORF">Afil01_12800</name>
</gene>
<organism evidence="1 2">
    <name type="scientific">Actinorhabdospora filicis</name>
    <dbReference type="NCBI Taxonomy" id="1785913"/>
    <lineage>
        <taxon>Bacteria</taxon>
        <taxon>Bacillati</taxon>
        <taxon>Actinomycetota</taxon>
        <taxon>Actinomycetes</taxon>
        <taxon>Micromonosporales</taxon>
        <taxon>Micromonosporaceae</taxon>
        <taxon>Actinorhabdospora</taxon>
    </lineage>
</organism>
<evidence type="ECO:0000313" key="1">
    <source>
        <dbReference type="EMBL" id="GLZ76473.1"/>
    </source>
</evidence>
<accession>A0A9W6SHN9</accession>
<evidence type="ECO:0000313" key="2">
    <source>
        <dbReference type="Proteomes" id="UP001165079"/>
    </source>
</evidence>
<dbReference type="RefSeq" id="WP_285661651.1">
    <property type="nucleotide sequence ID" value="NZ_BSTX01000001.1"/>
</dbReference>
<comment type="caution">
    <text evidence="1">The sequence shown here is derived from an EMBL/GenBank/DDBJ whole genome shotgun (WGS) entry which is preliminary data.</text>
</comment>
<sequence>MSEFDFFTGTWSVANRRRTVWLADVEEWEEFPATSVCTWLLGGAAMADEMDFPTKNSTGMTLGLRDAKSGEWSLYWVRGDDGVLSEPVVGKINDGDGVFYGETEHDGRPVLVRNLWHSHGPDAFGWVQDYSADGGDTWETNWTMDFTRTDG</sequence>
<dbReference type="EMBL" id="BSTX01000001">
    <property type="protein sequence ID" value="GLZ76473.1"/>
    <property type="molecule type" value="Genomic_DNA"/>
</dbReference>
<dbReference type="AlphaFoldDB" id="A0A9W6SHN9"/>
<dbReference type="Proteomes" id="UP001165079">
    <property type="component" value="Unassembled WGS sequence"/>
</dbReference>
<proteinExistence type="predicted"/>
<name>A0A9W6SHN9_9ACTN</name>
<evidence type="ECO:0008006" key="3">
    <source>
        <dbReference type="Google" id="ProtNLM"/>
    </source>
</evidence>
<reference evidence="1" key="1">
    <citation type="submission" date="2023-03" db="EMBL/GenBank/DDBJ databases">
        <title>Actinorhabdospora filicis NBRC 111898.</title>
        <authorList>
            <person name="Ichikawa N."/>
            <person name="Sato H."/>
            <person name="Tonouchi N."/>
        </authorList>
    </citation>
    <scope>NUCLEOTIDE SEQUENCE</scope>
    <source>
        <strain evidence="1">NBRC 111898</strain>
    </source>
</reference>
<keyword evidence="2" id="KW-1185">Reference proteome</keyword>